<organism evidence="2 3">
    <name type="scientific">Roseibium aquae</name>
    <dbReference type="NCBI Taxonomy" id="1323746"/>
    <lineage>
        <taxon>Bacteria</taxon>
        <taxon>Pseudomonadati</taxon>
        <taxon>Pseudomonadota</taxon>
        <taxon>Alphaproteobacteria</taxon>
        <taxon>Hyphomicrobiales</taxon>
        <taxon>Stappiaceae</taxon>
        <taxon>Roseibium</taxon>
    </lineage>
</organism>
<evidence type="ECO:0000256" key="1">
    <source>
        <dbReference type="SAM" id="MobiDB-lite"/>
    </source>
</evidence>
<protein>
    <submittedName>
        <fullName evidence="2">Uncharacterized protein</fullName>
    </submittedName>
</protein>
<evidence type="ECO:0000313" key="2">
    <source>
        <dbReference type="EMBL" id="GGB43952.1"/>
    </source>
</evidence>
<reference evidence="2" key="2">
    <citation type="submission" date="2020-09" db="EMBL/GenBank/DDBJ databases">
        <authorList>
            <person name="Sun Q."/>
            <person name="Zhou Y."/>
        </authorList>
    </citation>
    <scope>NUCLEOTIDE SEQUENCE</scope>
    <source>
        <strain evidence="2">CGMCC 1.12426</strain>
    </source>
</reference>
<dbReference type="EMBL" id="BMFA01000004">
    <property type="protein sequence ID" value="GGB43952.1"/>
    <property type="molecule type" value="Genomic_DNA"/>
</dbReference>
<accession>A0A916TGH3</accession>
<dbReference type="AlphaFoldDB" id="A0A916TGH3"/>
<comment type="caution">
    <text evidence="2">The sequence shown here is derived from an EMBL/GenBank/DDBJ whole genome shotgun (WGS) entry which is preliminary data.</text>
</comment>
<gene>
    <name evidence="2" type="ORF">GCM10011316_14910</name>
</gene>
<proteinExistence type="predicted"/>
<sequence>MPRTLAWPLSREAGQADNPSVSKVFNPDIDPKDIRESLARQCLLRAPAARTGPSCGSTTCVPIASA</sequence>
<name>A0A916TGH3_9HYPH</name>
<feature type="region of interest" description="Disordered" evidence="1">
    <location>
        <begin position="1"/>
        <end position="29"/>
    </location>
</feature>
<evidence type="ECO:0000313" key="3">
    <source>
        <dbReference type="Proteomes" id="UP000605148"/>
    </source>
</evidence>
<keyword evidence="3" id="KW-1185">Reference proteome</keyword>
<dbReference type="Proteomes" id="UP000605148">
    <property type="component" value="Unassembled WGS sequence"/>
</dbReference>
<reference evidence="2" key="1">
    <citation type="journal article" date="2014" name="Int. J. Syst. Evol. Microbiol.">
        <title>Complete genome sequence of Corynebacterium casei LMG S-19264T (=DSM 44701T), isolated from a smear-ripened cheese.</title>
        <authorList>
            <consortium name="US DOE Joint Genome Institute (JGI-PGF)"/>
            <person name="Walter F."/>
            <person name="Albersmeier A."/>
            <person name="Kalinowski J."/>
            <person name="Ruckert C."/>
        </authorList>
    </citation>
    <scope>NUCLEOTIDE SEQUENCE</scope>
    <source>
        <strain evidence="2">CGMCC 1.12426</strain>
    </source>
</reference>